<feature type="region of interest" description="Disordered" evidence="3">
    <location>
        <begin position="277"/>
        <end position="299"/>
    </location>
</feature>
<accession>A0A0S2LYR3</accession>
<dbReference type="Proteomes" id="UP000059574">
    <property type="component" value="Chromosome"/>
</dbReference>
<proteinExistence type="predicted"/>
<reference evidence="5 6" key="2">
    <citation type="journal article" date="2016" name="J. Biotechnol.">
        <title>Complete genome sequence of Arthrobacter alpinus ERGS4:06, a yellow pigmented bacterium tolerant to cold and radiations isolated from Sikkim Himalaya.</title>
        <authorList>
            <person name="Kumar R."/>
            <person name="Singh D."/>
            <person name="Swarnkar M.K."/>
            <person name="Singh A.K."/>
            <person name="Kumar S."/>
        </authorList>
    </citation>
    <scope>NUCLEOTIDE SEQUENCE [LARGE SCALE GENOMIC DNA]</scope>
    <source>
        <strain evidence="5 6">ERGS4:06</strain>
    </source>
</reference>
<dbReference type="CDD" id="cd01448">
    <property type="entry name" value="TST_Repeat_1"/>
    <property type="match status" value="1"/>
</dbReference>
<dbReference type="SUPFAM" id="SSF52821">
    <property type="entry name" value="Rhodanese/Cell cycle control phosphatase"/>
    <property type="match status" value="2"/>
</dbReference>
<evidence type="ECO:0000256" key="1">
    <source>
        <dbReference type="ARBA" id="ARBA00022679"/>
    </source>
</evidence>
<protein>
    <submittedName>
        <fullName evidence="5">Thiosulfate sulfurtransferase</fullName>
    </submittedName>
</protein>
<dbReference type="EMBL" id="CP013200">
    <property type="protein sequence ID" value="ALO66384.1"/>
    <property type="molecule type" value="Genomic_DNA"/>
</dbReference>
<evidence type="ECO:0000256" key="3">
    <source>
        <dbReference type="SAM" id="MobiDB-lite"/>
    </source>
</evidence>
<dbReference type="PANTHER" id="PTHR11364:SF27">
    <property type="entry name" value="SULFURTRANSFERASE"/>
    <property type="match status" value="1"/>
</dbReference>
<dbReference type="Gene3D" id="3.40.250.10">
    <property type="entry name" value="Rhodanese-like domain"/>
    <property type="match status" value="2"/>
</dbReference>
<dbReference type="InterPro" id="IPR036873">
    <property type="entry name" value="Rhodanese-like_dom_sf"/>
</dbReference>
<dbReference type="AlphaFoldDB" id="A0A0S2LYR3"/>
<keyword evidence="2" id="KW-0677">Repeat</keyword>
<evidence type="ECO:0000256" key="2">
    <source>
        <dbReference type="ARBA" id="ARBA00022737"/>
    </source>
</evidence>
<feature type="domain" description="Rhodanese" evidence="4">
    <location>
        <begin position="172"/>
        <end position="278"/>
    </location>
</feature>
<dbReference type="PANTHER" id="PTHR11364">
    <property type="entry name" value="THIOSULFATE SULFERTANSFERASE"/>
    <property type="match status" value="1"/>
</dbReference>
<dbReference type="OrthoDB" id="9770030at2"/>
<dbReference type="RefSeq" id="WP_062287112.1">
    <property type="nucleotide sequence ID" value="NZ_CP013200.1"/>
</dbReference>
<reference evidence="6" key="1">
    <citation type="submission" date="2015-11" db="EMBL/GenBank/DDBJ databases">
        <authorList>
            <person name="Kumar R."/>
            <person name="Singh D."/>
            <person name="Swarnkar M.K."/>
            <person name="Singh A.K."/>
            <person name="Kumar S."/>
        </authorList>
    </citation>
    <scope>NUCLEOTIDE SEQUENCE [LARGE SCALE GENOMIC DNA]</scope>
    <source>
        <strain evidence="6">ERGS4:06</strain>
    </source>
</reference>
<sequence>MSVLISVAELNARLFAEPGPGFRVARTVVLDVRWALGDPHGRDHYLAGHIPGAVFADMNTELAGHGRPEDGRHPLPSEDEFAATVRRWGINTGDTVVVYDDAGAAAAARAWWLLGYAGFKDVHLLDGGLAAWRAASLPLATGEQRTEQGDAVVHFGAKATIDADQAADWSGILLDARAGERFRGEIEPIDPRPGHIPGAVSAPTSENLAADASFLPAAQLRARFAGLGIEPGSDVAVYCGSGVTAAHQIAALEIAGFSAALYPGSFSAWANQPERPVATGASGIAASGGSGGNDDRVDG</sequence>
<organism evidence="5 6">
    <name type="scientific">Arthrobacter alpinus</name>
    <dbReference type="NCBI Taxonomy" id="656366"/>
    <lineage>
        <taxon>Bacteria</taxon>
        <taxon>Bacillati</taxon>
        <taxon>Actinomycetota</taxon>
        <taxon>Actinomycetes</taxon>
        <taxon>Micrococcales</taxon>
        <taxon>Micrococcaceae</taxon>
        <taxon>Arthrobacter</taxon>
    </lineage>
</organism>
<gene>
    <name evidence="5" type="ORF">AS189_07625</name>
</gene>
<keyword evidence="1 5" id="KW-0808">Transferase</keyword>
<dbReference type="PROSITE" id="PS50206">
    <property type="entry name" value="RHODANESE_3"/>
    <property type="match status" value="2"/>
</dbReference>
<feature type="domain" description="Rhodanese" evidence="4">
    <location>
        <begin position="23"/>
        <end position="141"/>
    </location>
</feature>
<dbReference type="InterPro" id="IPR001763">
    <property type="entry name" value="Rhodanese-like_dom"/>
</dbReference>
<dbReference type="InterPro" id="IPR045078">
    <property type="entry name" value="TST/MPST-like"/>
</dbReference>
<name>A0A0S2LYR3_9MICC</name>
<evidence type="ECO:0000313" key="5">
    <source>
        <dbReference type="EMBL" id="ALO66384.1"/>
    </source>
</evidence>
<evidence type="ECO:0000259" key="4">
    <source>
        <dbReference type="PROSITE" id="PS50206"/>
    </source>
</evidence>
<dbReference type="GO" id="GO:0004792">
    <property type="term" value="F:thiosulfate-cyanide sulfurtransferase activity"/>
    <property type="evidence" value="ECO:0007669"/>
    <property type="project" value="TreeGrafter"/>
</dbReference>
<evidence type="ECO:0000313" key="6">
    <source>
        <dbReference type="Proteomes" id="UP000059574"/>
    </source>
</evidence>
<dbReference type="CDD" id="cd01449">
    <property type="entry name" value="TST_Repeat_2"/>
    <property type="match status" value="1"/>
</dbReference>
<dbReference type="SMART" id="SM00450">
    <property type="entry name" value="RHOD"/>
    <property type="match status" value="2"/>
</dbReference>
<dbReference type="Pfam" id="PF00581">
    <property type="entry name" value="Rhodanese"/>
    <property type="match status" value="2"/>
</dbReference>